<protein>
    <submittedName>
        <fullName evidence="2">Putative membrane protein</fullName>
    </submittedName>
</protein>
<proteinExistence type="predicted"/>
<dbReference type="eggNOG" id="ENOG5030GE6">
    <property type="taxonomic scope" value="Bacteria"/>
</dbReference>
<feature type="transmembrane region" description="Helical" evidence="1">
    <location>
        <begin position="57"/>
        <end position="83"/>
    </location>
</feature>
<dbReference type="RefSeq" id="WP_044038510.1">
    <property type="nucleotide sequence ID" value="NZ_HG917868.1"/>
</dbReference>
<dbReference type="HOGENOM" id="CLU_1254130_0_0_9"/>
<dbReference type="AlphaFoldDB" id="W6RX60"/>
<organism evidence="2 3">
    <name type="scientific">Clostridium bornimense</name>
    <dbReference type="NCBI Taxonomy" id="1216932"/>
    <lineage>
        <taxon>Bacteria</taxon>
        <taxon>Bacillati</taxon>
        <taxon>Bacillota</taxon>
        <taxon>Clostridia</taxon>
        <taxon>Eubacteriales</taxon>
        <taxon>Clostridiaceae</taxon>
        <taxon>Clostridium</taxon>
    </lineage>
</organism>
<dbReference type="KEGG" id="clt:CM240_1805"/>
<evidence type="ECO:0000313" key="2">
    <source>
        <dbReference type="EMBL" id="CDM68963.1"/>
    </source>
</evidence>
<name>W6RX60_9CLOT</name>
<dbReference type="Proteomes" id="UP000019426">
    <property type="component" value="Chromosome M2/40_rep1"/>
</dbReference>
<accession>W6RX60</accession>
<keyword evidence="3" id="KW-1185">Reference proteome</keyword>
<evidence type="ECO:0000256" key="1">
    <source>
        <dbReference type="SAM" id="Phobius"/>
    </source>
</evidence>
<keyword evidence="1" id="KW-1133">Transmembrane helix</keyword>
<evidence type="ECO:0000313" key="3">
    <source>
        <dbReference type="Proteomes" id="UP000019426"/>
    </source>
</evidence>
<sequence length="220" mass="26029">MEESILSPQWRKNNIAIFAKKLNEKLKTSYIVAGITIIIALIAMYIVVDRLFQSSTIILSMISIIIGIFVGTIITIKIIYWYFNEFCLKENKDMGKDYSKMVIADIERTKKVFQNKNWQLKRVPDVTFIEHWTLVLSNLSGFLSMEEIKEYVEYYSSIESIIEMQEDINRHIKFMKKVPLSEYKHMKEYKEMYNLFNMELNKLFNVDTEKLTLKLVNMAA</sequence>
<dbReference type="PATRIC" id="fig|1216932.3.peg.1801"/>
<keyword evidence="1" id="KW-0812">Transmembrane</keyword>
<reference evidence="2 3" key="1">
    <citation type="submission" date="2013-11" db="EMBL/GenBank/DDBJ databases">
        <title>Complete genome sequence of Clostridum sp. M2/40.</title>
        <authorList>
            <person name="Wibberg D."/>
            <person name="Puehler A."/>
            <person name="Schlueter A."/>
        </authorList>
    </citation>
    <scope>NUCLEOTIDE SEQUENCE [LARGE SCALE GENOMIC DNA]</scope>
    <source>
        <strain evidence="3">M2/40</strain>
    </source>
</reference>
<feature type="transmembrane region" description="Helical" evidence="1">
    <location>
        <begin position="30"/>
        <end position="48"/>
    </location>
</feature>
<dbReference type="EMBL" id="HG917868">
    <property type="protein sequence ID" value="CDM68963.1"/>
    <property type="molecule type" value="Genomic_DNA"/>
</dbReference>
<gene>
    <name evidence="2" type="ORF">CM240_1805</name>
</gene>
<keyword evidence="1" id="KW-0472">Membrane</keyword>